<dbReference type="PANTHER" id="PTHR43383:SF2">
    <property type="entry name" value="AMIDOHYDROLASE 2 FAMILY PROTEIN"/>
    <property type="match status" value="1"/>
</dbReference>
<feature type="domain" description="GS catalytic" evidence="3">
    <location>
        <begin position="551"/>
        <end position="874"/>
    </location>
</feature>
<organism evidence="4 5">
    <name type="scientific">Coccidioides immitis H538.4</name>
    <dbReference type="NCBI Taxonomy" id="396776"/>
    <lineage>
        <taxon>Eukaryota</taxon>
        <taxon>Fungi</taxon>
        <taxon>Dikarya</taxon>
        <taxon>Ascomycota</taxon>
        <taxon>Pezizomycotina</taxon>
        <taxon>Eurotiomycetes</taxon>
        <taxon>Eurotiomycetidae</taxon>
        <taxon>Onygenales</taxon>
        <taxon>Onygenaceae</taxon>
        <taxon>Coccidioides</taxon>
    </lineage>
</organism>
<dbReference type="InterPro" id="IPR006680">
    <property type="entry name" value="Amidohydro-rel"/>
</dbReference>
<gene>
    <name evidence="4" type="ORF">CIHG_02183</name>
</gene>
<dbReference type="STRING" id="396776.A0A0J8UBB5"/>
<dbReference type="Gene3D" id="3.20.20.140">
    <property type="entry name" value="Metal-dependent hydrolases"/>
    <property type="match status" value="1"/>
</dbReference>
<protein>
    <submittedName>
        <fullName evidence="4">FLU1-I</fullName>
    </submittedName>
</protein>
<evidence type="ECO:0000256" key="2">
    <source>
        <dbReference type="RuleBase" id="RU000384"/>
    </source>
</evidence>
<dbReference type="Pfam" id="PF04909">
    <property type="entry name" value="Amidohydro_2"/>
    <property type="match status" value="1"/>
</dbReference>
<comment type="similarity">
    <text evidence="1 2">Belongs to the glutamine synthetase family.</text>
</comment>
<proteinExistence type="inferred from homology"/>
<dbReference type="GO" id="GO:0004356">
    <property type="term" value="F:glutamine synthetase activity"/>
    <property type="evidence" value="ECO:0007669"/>
    <property type="project" value="InterPro"/>
</dbReference>
<dbReference type="SMART" id="SM01230">
    <property type="entry name" value="Gln-synt_C"/>
    <property type="match status" value="1"/>
</dbReference>
<dbReference type="InterPro" id="IPR014746">
    <property type="entry name" value="Gln_synth/guanido_kin_cat_dom"/>
</dbReference>
<evidence type="ECO:0000313" key="5">
    <source>
        <dbReference type="Proteomes" id="UP000054563"/>
    </source>
</evidence>
<name>A0A0J8UBB5_COCIT</name>
<dbReference type="EMBL" id="DS016985">
    <property type="protein sequence ID" value="KMU84398.1"/>
    <property type="molecule type" value="Genomic_DNA"/>
</dbReference>
<dbReference type="GO" id="GO:0016787">
    <property type="term" value="F:hydrolase activity"/>
    <property type="evidence" value="ECO:0007669"/>
    <property type="project" value="InterPro"/>
</dbReference>
<sequence>MADLQDLRYLIYSHPIIDNHAHNILRKDTATDYARYPLEAVTSEAQGEALIDHATKTLAHHRAVNQLAGLYGCEPEWESIKAARQKIVENEYNGLVKRCLEGTHTLLIDDGLTDGREVEVFSWHDAFTSSPTKTLVRIEAVAAKQMEKHVQDLRNRVPPITIQTVQIDHFFSYPDFREGFVKAIQDSLDDPNVAGFKSVICYRTGLKDIKWPSQGELQTSFFRILSATLENGESRICDKPLNDWILRMTLRCIQRKWAGTGSKKPIQFHTGLGDTDIDLSLSNPAHLQSLIEEFRDVDFVLLHSSYPYTREAGYLASMYSNAYLDIGEVFPMISRDGQLSILRQSLELVPTCKILWSTDGHFHPETYLLANKQFREIMDTVLVECVEKQDFTFSQAMDAAKNIMFNNSNLLYKLNQTPKFSLSDTAQCNSGSLVTSKKASSILDTFLRSNPHVEFIWAIFIDYTATIRVRMFSIREFMKLAGGKRRAGITLAVFNILQTDAIVPPHPLIAGQFYLKPDLDTLSVNIGLSSNSATVMTFWETEDGGPQDGCPRLTLENIVNRCETQFNLKLLCGFEVEVVFMEKSTSDEGLTVYKPWLMNHSWSNMTSDTRRALPLIEEIVRELAQIDIHVEQFHAESSPGQFEFILPPDSPLAAVDTLLKARQTIVHLAERHGLRATLYPRPYSSAAGTAAHVHISINPPTKQASFLAGLLNHLPAILPFTFPQDASYERVKEGIWAGGVWVAWGRQNRETPVRAIRGGHWEIKSMDGLANPYLGVAAIIAGGYLGMRSELELKMEDCSVDTASLSLAQREALGIQARMPTSLDQALAALEADTDLQSILGKWFEKYIGVRRGEHNMLSKMGKKERKTWLIERY</sequence>
<dbReference type="SUPFAM" id="SSF55931">
    <property type="entry name" value="Glutamine synthetase/guanido kinase"/>
    <property type="match status" value="1"/>
</dbReference>
<reference evidence="5" key="1">
    <citation type="journal article" date="2010" name="Genome Res.">
        <title>Population genomic sequencing of Coccidioides fungi reveals recent hybridization and transposon control.</title>
        <authorList>
            <person name="Neafsey D.E."/>
            <person name="Barker B.M."/>
            <person name="Sharpton T.J."/>
            <person name="Stajich J.E."/>
            <person name="Park D.J."/>
            <person name="Whiston E."/>
            <person name="Hung C.-Y."/>
            <person name="McMahan C."/>
            <person name="White J."/>
            <person name="Sykes S."/>
            <person name="Heiman D."/>
            <person name="Young S."/>
            <person name="Zeng Q."/>
            <person name="Abouelleil A."/>
            <person name="Aftuck L."/>
            <person name="Bessette D."/>
            <person name="Brown A."/>
            <person name="FitzGerald M."/>
            <person name="Lui A."/>
            <person name="Macdonald J.P."/>
            <person name="Priest M."/>
            <person name="Orbach M.J."/>
            <person name="Galgiani J.N."/>
            <person name="Kirkland T.N."/>
            <person name="Cole G.T."/>
            <person name="Birren B.W."/>
            <person name="Henn M.R."/>
            <person name="Taylor J.W."/>
            <person name="Rounsley S.D."/>
        </authorList>
    </citation>
    <scope>NUCLEOTIDE SEQUENCE [LARGE SCALE GENOMIC DNA]</scope>
    <source>
        <strain evidence="5">H538.4</strain>
    </source>
</reference>
<dbReference type="VEuPathDB" id="FungiDB:CIHG_02183"/>
<evidence type="ECO:0000259" key="3">
    <source>
        <dbReference type="PROSITE" id="PS51987"/>
    </source>
</evidence>
<evidence type="ECO:0000313" key="4">
    <source>
        <dbReference type="EMBL" id="KMU84398.1"/>
    </source>
</evidence>
<dbReference type="PROSITE" id="PS51987">
    <property type="entry name" value="GS_CATALYTIC"/>
    <property type="match status" value="1"/>
</dbReference>
<dbReference type="Proteomes" id="UP000054563">
    <property type="component" value="Unassembled WGS sequence"/>
</dbReference>
<dbReference type="InterPro" id="IPR008146">
    <property type="entry name" value="Gln_synth_cat_dom"/>
</dbReference>
<dbReference type="eggNOG" id="KOG0683">
    <property type="taxonomic scope" value="Eukaryota"/>
</dbReference>
<dbReference type="PANTHER" id="PTHR43383">
    <property type="entry name" value="NODULIN 6"/>
    <property type="match status" value="1"/>
</dbReference>
<dbReference type="Gene3D" id="3.30.590.10">
    <property type="entry name" value="Glutamine synthetase/guanido kinase, catalytic domain"/>
    <property type="match status" value="1"/>
</dbReference>
<dbReference type="InterPro" id="IPR032466">
    <property type="entry name" value="Metal_Hydrolase"/>
</dbReference>
<accession>A0A0J8UBB5</accession>
<evidence type="ECO:0000256" key="1">
    <source>
        <dbReference type="PROSITE-ProRule" id="PRU01331"/>
    </source>
</evidence>
<dbReference type="SUPFAM" id="SSF51556">
    <property type="entry name" value="Metallo-dependent hydrolases"/>
    <property type="match status" value="1"/>
</dbReference>
<dbReference type="Pfam" id="PF00120">
    <property type="entry name" value="Gln-synt_C"/>
    <property type="match status" value="1"/>
</dbReference>
<dbReference type="AlphaFoldDB" id="A0A0J8UBB5"/>
<dbReference type="OrthoDB" id="3364440at2759"/>